<proteinExistence type="predicted"/>
<name>A0ABR0PCR8_GOSAR</name>
<gene>
    <name evidence="1" type="ORF">PVK06_023972</name>
</gene>
<organism evidence="1 2">
    <name type="scientific">Gossypium arboreum</name>
    <name type="common">Tree cotton</name>
    <name type="synonym">Gossypium nanking</name>
    <dbReference type="NCBI Taxonomy" id="29729"/>
    <lineage>
        <taxon>Eukaryota</taxon>
        <taxon>Viridiplantae</taxon>
        <taxon>Streptophyta</taxon>
        <taxon>Embryophyta</taxon>
        <taxon>Tracheophyta</taxon>
        <taxon>Spermatophyta</taxon>
        <taxon>Magnoliopsida</taxon>
        <taxon>eudicotyledons</taxon>
        <taxon>Gunneridae</taxon>
        <taxon>Pentapetalae</taxon>
        <taxon>rosids</taxon>
        <taxon>malvids</taxon>
        <taxon>Malvales</taxon>
        <taxon>Malvaceae</taxon>
        <taxon>Malvoideae</taxon>
        <taxon>Gossypium</taxon>
    </lineage>
</organism>
<dbReference type="EMBL" id="JARKNE010000007">
    <property type="protein sequence ID" value="KAK5819016.1"/>
    <property type="molecule type" value="Genomic_DNA"/>
</dbReference>
<evidence type="ECO:0000313" key="2">
    <source>
        <dbReference type="Proteomes" id="UP001358586"/>
    </source>
</evidence>
<evidence type="ECO:0000313" key="1">
    <source>
        <dbReference type="EMBL" id="KAK5819016.1"/>
    </source>
</evidence>
<accession>A0ABR0PCR8</accession>
<protein>
    <submittedName>
        <fullName evidence="1">Uncharacterized protein</fullName>
    </submittedName>
</protein>
<dbReference type="Proteomes" id="UP001358586">
    <property type="component" value="Chromosome 7"/>
</dbReference>
<comment type="caution">
    <text evidence="1">The sequence shown here is derived from an EMBL/GenBank/DDBJ whole genome shotgun (WGS) entry which is preliminary data.</text>
</comment>
<sequence>MIINSHIPSPFAAEALACLQSAQMGLDLGIRSVVIEEKIRRGENTYLMVGVPLFAVAEVEKDKQWQESSD</sequence>
<keyword evidence="2" id="KW-1185">Reference proteome</keyword>
<reference evidence="1 2" key="1">
    <citation type="submission" date="2023-03" db="EMBL/GenBank/DDBJ databases">
        <title>WGS of Gossypium arboreum.</title>
        <authorList>
            <person name="Yu D."/>
        </authorList>
    </citation>
    <scope>NUCLEOTIDE SEQUENCE [LARGE SCALE GENOMIC DNA]</scope>
    <source>
        <tissue evidence="1">Leaf</tissue>
    </source>
</reference>